<dbReference type="OrthoDB" id="9770545at2"/>
<dbReference type="PANTHER" id="PTHR33171">
    <property type="entry name" value="LAR_N DOMAIN-CONTAINING PROTEIN"/>
    <property type="match status" value="1"/>
</dbReference>
<feature type="domain" description="Lactate racemase C-terminal" evidence="2">
    <location>
        <begin position="273"/>
        <end position="411"/>
    </location>
</feature>
<dbReference type="InterPro" id="IPR018657">
    <property type="entry name" value="LarA-like_N"/>
</dbReference>
<reference evidence="3 4" key="1">
    <citation type="submission" date="2013-11" db="EMBL/GenBank/DDBJ databases">
        <title>Metagenomic analysis of a methanogenic consortium involved in long chain n-alkane degradation.</title>
        <authorList>
            <person name="Davidova I.A."/>
            <person name="Callaghan A.V."/>
            <person name="Wawrik B."/>
            <person name="Pruitt S."/>
            <person name="Marks C."/>
            <person name="Duncan K.E."/>
            <person name="Suflita J.M."/>
        </authorList>
    </citation>
    <scope>NUCLEOTIDE SEQUENCE [LARGE SCALE GENOMIC DNA]</scope>
    <source>
        <strain evidence="3 4">SPR</strain>
    </source>
</reference>
<dbReference type="EMBL" id="AZAC01000008">
    <property type="protein sequence ID" value="KIX14929.1"/>
    <property type="molecule type" value="Genomic_DNA"/>
</dbReference>
<dbReference type="NCBIfam" id="NF033504">
    <property type="entry name" value="Ni_dep_LarA"/>
    <property type="match status" value="1"/>
</dbReference>
<dbReference type="STRING" id="1429043.X474_07205"/>
<dbReference type="InterPro" id="IPR048068">
    <property type="entry name" value="LarA-like"/>
</dbReference>
<keyword evidence="4" id="KW-1185">Reference proteome</keyword>
<evidence type="ECO:0000259" key="2">
    <source>
        <dbReference type="Pfam" id="PF21113"/>
    </source>
</evidence>
<dbReference type="RefSeq" id="WP_052514938.1">
    <property type="nucleotide sequence ID" value="NZ_AZAC01000008.1"/>
</dbReference>
<dbReference type="Proteomes" id="UP000032233">
    <property type="component" value="Unassembled WGS sequence"/>
</dbReference>
<feature type="domain" description="LarA-like N-terminal" evidence="1">
    <location>
        <begin position="8"/>
        <end position="204"/>
    </location>
</feature>
<dbReference type="PATRIC" id="fig|1429043.3.peg.1532"/>
<dbReference type="Pfam" id="PF09861">
    <property type="entry name" value="Lar_N"/>
    <property type="match status" value="1"/>
</dbReference>
<dbReference type="Gene3D" id="3.90.226.30">
    <property type="match status" value="1"/>
</dbReference>
<evidence type="ECO:0000313" key="3">
    <source>
        <dbReference type="EMBL" id="KIX14929.1"/>
    </source>
</evidence>
<dbReference type="Gene3D" id="3.40.50.11440">
    <property type="match status" value="1"/>
</dbReference>
<dbReference type="GO" id="GO:0050043">
    <property type="term" value="F:lactate racemase activity"/>
    <property type="evidence" value="ECO:0007669"/>
    <property type="project" value="InterPro"/>
</dbReference>
<protein>
    <submittedName>
        <fullName evidence="3">Uncharacterized protein</fullName>
    </submittedName>
</protein>
<sequence length="423" mass="46062">MKVHIPCGKKNIELKLPASAQLIEPKPQKPLQDPEGSVINALKNPLGAKPLAEIARTRKNACIVVSDITRPVPNRIILPPIIKALNQAGMQNKDITILIATGMHRPNLGDELIELLGPETAGLCRVVNHDCHDHGQMREVDRLEGYPIELNKIFLEADLKILTGLIEPHSFAGYSGGGKSVLPGVASFESMKFMHSFAMIADPALNNGRVKKNPFQKHVRHIAEKAGVDFIVNVIIDKQKNLSQGIFAGELCTAHDAGCRAAASSSLAVVPQAFDLVVSCGGGYPLDTTFYQASKGLMSVSEIVKPGGKMLFLAGCQMGIGSPELIEMFKAHKTPESFYNHFKNPKNFTIDQWGAQRFYQCRERMAEMHIYAPGFKAADYEILGAHQVEDPQQALDKLATSCNSIAVTPEGPYMVATTETCLA</sequence>
<gene>
    <name evidence="3" type="ORF">X474_07205</name>
</gene>
<dbReference type="InterPro" id="IPR048520">
    <property type="entry name" value="LarA_C"/>
</dbReference>
<accession>A0A0D2J9U7</accession>
<dbReference type="PANTHER" id="PTHR33171:SF17">
    <property type="entry name" value="LARA-LIKE N-TERMINAL DOMAIN-CONTAINING PROTEIN"/>
    <property type="match status" value="1"/>
</dbReference>
<proteinExistence type="predicted"/>
<dbReference type="InterPro" id="IPR043166">
    <property type="entry name" value="LarA-like_C"/>
</dbReference>
<name>A0A0D2J9U7_9BACT</name>
<dbReference type="InterPro" id="IPR047926">
    <property type="entry name" value="Ni_dep_LarA"/>
</dbReference>
<dbReference type="AlphaFoldDB" id="A0A0D2J9U7"/>
<dbReference type="Pfam" id="PF21113">
    <property type="entry name" value="LarA_C"/>
    <property type="match status" value="1"/>
</dbReference>
<evidence type="ECO:0000313" key="4">
    <source>
        <dbReference type="Proteomes" id="UP000032233"/>
    </source>
</evidence>
<dbReference type="InParanoid" id="A0A0D2J9U7"/>
<comment type="caution">
    <text evidence="3">The sequence shown here is derived from an EMBL/GenBank/DDBJ whole genome shotgun (WGS) entry which is preliminary data.</text>
</comment>
<evidence type="ECO:0000259" key="1">
    <source>
        <dbReference type="Pfam" id="PF09861"/>
    </source>
</evidence>
<organism evidence="3 4">
    <name type="scientific">Dethiosulfatarculus sandiegensis</name>
    <dbReference type="NCBI Taxonomy" id="1429043"/>
    <lineage>
        <taxon>Bacteria</taxon>
        <taxon>Pseudomonadati</taxon>
        <taxon>Thermodesulfobacteriota</taxon>
        <taxon>Desulfarculia</taxon>
        <taxon>Desulfarculales</taxon>
        <taxon>Desulfarculaceae</taxon>
        <taxon>Dethiosulfatarculus</taxon>
    </lineage>
</organism>